<reference evidence="1 2" key="1">
    <citation type="submission" date="2017-09" db="EMBL/GenBank/DDBJ databases">
        <title>A multilocus sequence analysis scheme for characterization of bacteria in the genus Thioclava.</title>
        <authorList>
            <person name="Liu Y."/>
            <person name="Shao Z."/>
        </authorList>
    </citation>
    <scope>NUCLEOTIDE SEQUENCE [LARGE SCALE GENOMIC DNA]</scope>
    <source>
        <strain evidence="1 2">CAU 1312</strain>
    </source>
</reference>
<organism evidence="1 2">
    <name type="scientific">Pseudothioclava arenosa</name>
    <dbReference type="NCBI Taxonomy" id="1795308"/>
    <lineage>
        <taxon>Bacteria</taxon>
        <taxon>Pseudomonadati</taxon>
        <taxon>Pseudomonadota</taxon>
        <taxon>Alphaproteobacteria</taxon>
        <taxon>Rhodobacterales</taxon>
        <taxon>Paracoccaceae</taxon>
        <taxon>Pseudothioclava</taxon>
    </lineage>
</organism>
<accession>A0A2A4CNQ9</accession>
<comment type="caution">
    <text evidence="1">The sequence shown here is derived from an EMBL/GenBank/DDBJ whole genome shotgun (WGS) entry which is preliminary data.</text>
</comment>
<protein>
    <recommendedName>
        <fullName evidence="3">DUF3168 domain-containing protein</fullName>
    </recommendedName>
</protein>
<proteinExistence type="predicted"/>
<name>A0A2A4CNQ9_9RHOB</name>
<evidence type="ECO:0000313" key="1">
    <source>
        <dbReference type="EMBL" id="PCD76235.1"/>
    </source>
</evidence>
<dbReference type="RefSeq" id="WP_096433884.1">
    <property type="nucleotide sequence ID" value="NZ_NTJD01000007.1"/>
</dbReference>
<keyword evidence="2" id="KW-1185">Reference proteome</keyword>
<gene>
    <name evidence="1" type="ORF">CLN94_10445</name>
</gene>
<evidence type="ECO:0008006" key="3">
    <source>
        <dbReference type="Google" id="ProtNLM"/>
    </source>
</evidence>
<dbReference type="OrthoDB" id="7630456at2"/>
<dbReference type="AlphaFoldDB" id="A0A2A4CNQ9"/>
<dbReference type="InterPro" id="IPR021508">
    <property type="entry name" value="Gp17-like"/>
</dbReference>
<sequence>MIDPALAFQTAVRSALINAPEVVALVPAGNIRAGSVRSERLPSVVLGDARTEFLGCAAGSQRLARVFLTLHIRAQEDGADTARQIGAAVHGALEFGPQDTPELMMDEWQQPRVVWLRDPKPELSLTHGVMTLEAVVRWRV</sequence>
<dbReference type="Proteomes" id="UP000243507">
    <property type="component" value="Unassembled WGS sequence"/>
</dbReference>
<dbReference type="Pfam" id="PF11367">
    <property type="entry name" value="Tail_completion_gp17"/>
    <property type="match status" value="1"/>
</dbReference>
<dbReference type="EMBL" id="NTJD01000007">
    <property type="protein sequence ID" value="PCD76235.1"/>
    <property type="molecule type" value="Genomic_DNA"/>
</dbReference>
<dbReference type="InterPro" id="IPR053745">
    <property type="entry name" value="Viral_Tail_Comp_sf"/>
</dbReference>
<dbReference type="Gene3D" id="3.30.2000.30">
    <property type="match status" value="1"/>
</dbReference>
<evidence type="ECO:0000313" key="2">
    <source>
        <dbReference type="Proteomes" id="UP000243507"/>
    </source>
</evidence>